<gene>
    <name evidence="2" type="ORF">IW254_000160</name>
</gene>
<evidence type="ECO:0000313" key="2">
    <source>
        <dbReference type="EMBL" id="MBG6121191.1"/>
    </source>
</evidence>
<evidence type="ECO:0008006" key="4">
    <source>
        <dbReference type="Google" id="ProtNLM"/>
    </source>
</evidence>
<accession>A0A931DZY1</accession>
<sequence>MLLSHRKAICVSSVGVALCGALLLASCTSGHQPTEAEISASFQSRLSELDASAASEINKIGAEDYGSKEPSEPTTTTTKPEVVEVQYEGYVREMLLREFPDGDNPAMAEYVESSEQSGFTYTTLQLDAPTRIHAYKAYSEGDVDVQYLLLSVNSESDAFREQSERMRPYIGKRVRITFNSMQFYLGSSPGAPPPGSVGADGAVLNVEVLG</sequence>
<proteinExistence type="predicted"/>
<evidence type="ECO:0000256" key="1">
    <source>
        <dbReference type="SAM" id="SignalP"/>
    </source>
</evidence>
<feature type="chain" id="PRO_5039192192" description="Secreted protein" evidence="1">
    <location>
        <begin position="32"/>
        <end position="210"/>
    </location>
</feature>
<dbReference type="Proteomes" id="UP000658613">
    <property type="component" value="Unassembled WGS sequence"/>
</dbReference>
<keyword evidence="3" id="KW-1185">Reference proteome</keyword>
<keyword evidence="1" id="KW-0732">Signal</keyword>
<evidence type="ECO:0000313" key="3">
    <source>
        <dbReference type="Proteomes" id="UP000658613"/>
    </source>
</evidence>
<dbReference type="AlphaFoldDB" id="A0A931DZY1"/>
<dbReference type="PROSITE" id="PS51257">
    <property type="entry name" value="PROKAR_LIPOPROTEIN"/>
    <property type="match status" value="1"/>
</dbReference>
<name>A0A931DZY1_9CORY</name>
<dbReference type="RefSeq" id="WP_196823809.1">
    <property type="nucleotide sequence ID" value="NZ_CP046980.1"/>
</dbReference>
<feature type="signal peptide" evidence="1">
    <location>
        <begin position="1"/>
        <end position="31"/>
    </location>
</feature>
<reference evidence="2" key="1">
    <citation type="submission" date="2020-11" db="EMBL/GenBank/DDBJ databases">
        <title>Sequencing the genomes of 1000 actinobacteria strains.</title>
        <authorList>
            <person name="Klenk H.-P."/>
        </authorList>
    </citation>
    <scope>NUCLEOTIDE SEQUENCE</scope>
    <source>
        <strain evidence="2">DSM 45632</strain>
    </source>
</reference>
<protein>
    <recommendedName>
        <fullName evidence="4">Secreted protein</fullName>
    </recommendedName>
</protein>
<organism evidence="2 3">
    <name type="scientific">Corynebacterium aquatimens</name>
    <dbReference type="NCBI Taxonomy" id="1190508"/>
    <lineage>
        <taxon>Bacteria</taxon>
        <taxon>Bacillati</taxon>
        <taxon>Actinomycetota</taxon>
        <taxon>Actinomycetes</taxon>
        <taxon>Mycobacteriales</taxon>
        <taxon>Corynebacteriaceae</taxon>
        <taxon>Corynebacterium</taxon>
    </lineage>
</organism>
<dbReference type="EMBL" id="JADOUE010000001">
    <property type="protein sequence ID" value="MBG6121191.1"/>
    <property type="molecule type" value="Genomic_DNA"/>
</dbReference>
<comment type="caution">
    <text evidence="2">The sequence shown here is derived from an EMBL/GenBank/DDBJ whole genome shotgun (WGS) entry which is preliminary data.</text>
</comment>